<proteinExistence type="predicted"/>
<organism evidence="2 3">
    <name type="scientific">Kingdonia uniflora</name>
    <dbReference type="NCBI Taxonomy" id="39325"/>
    <lineage>
        <taxon>Eukaryota</taxon>
        <taxon>Viridiplantae</taxon>
        <taxon>Streptophyta</taxon>
        <taxon>Embryophyta</taxon>
        <taxon>Tracheophyta</taxon>
        <taxon>Spermatophyta</taxon>
        <taxon>Magnoliopsida</taxon>
        <taxon>Ranunculales</taxon>
        <taxon>Circaeasteraceae</taxon>
        <taxon>Kingdonia</taxon>
    </lineage>
</organism>
<comment type="caution">
    <text evidence="2">The sequence shown here is derived from an EMBL/GenBank/DDBJ whole genome shotgun (WGS) entry which is preliminary data.</text>
</comment>
<name>A0A7J7LX93_9MAGN</name>
<dbReference type="EMBL" id="JACGCM010001935">
    <property type="protein sequence ID" value="KAF6147192.1"/>
    <property type="molecule type" value="Genomic_DNA"/>
</dbReference>
<dbReference type="OrthoDB" id="1381653at2759"/>
<feature type="domain" description="DYW" evidence="1">
    <location>
        <begin position="178"/>
        <end position="272"/>
    </location>
</feature>
<accession>A0A7J7LX93</accession>
<evidence type="ECO:0000259" key="1">
    <source>
        <dbReference type="Pfam" id="PF14432"/>
    </source>
</evidence>
<keyword evidence="3" id="KW-1185">Reference proteome</keyword>
<dbReference type="InterPro" id="IPR032867">
    <property type="entry name" value="DYW_dom"/>
</dbReference>
<dbReference type="AlphaFoldDB" id="A0A7J7LX93"/>
<dbReference type="Pfam" id="PF20431">
    <property type="entry name" value="E_motif"/>
    <property type="match status" value="1"/>
</dbReference>
<dbReference type="Pfam" id="PF14432">
    <property type="entry name" value="DYW_deaminase"/>
    <property type="match status" value="1"/>
</dbReference>
<evidence type="ECO:0000313" key="2">
    <source>
        <dbReference type="EMBL" id="KAF6147192.1"/>
    </source>
</evidence>
<dbReference type="Proteomes" id="UP000541444">
    <property type="component" value="Unassembled WGS sequence"/>
</dbReference>
<dbReference type="GO" id="GO:0008270">
    <property type="term" value="F:zinc ion binding"/>
    <property type="evidence" value="ECO:0007669"/>
    <property type="project" value="InterPro"/>
</dbReference>
<protein>
    <recommendedName>
        <fullName evidence="1">DYW domain-containing protein</fullName>
    </recommendedName>
</protein>
<dbReference type="InterPro" id="IPR046848">
    <property type="entry name" value="E_motif"/>
</dbReference>
<reference evidence="2 3" key="1">
    <citation type="journal article" date="2020" name="IScience">
        <title>Genome Sequencing of the Endangered Kingdonia uniflora (Circaeasteraceae, Ranunculales) Reveals Potential Mechanisms of Evolutionary Specialization.</title>
        <authorList>
            <person name="Sun Y."/>
            <person name="Deng T."/>
            <person name="Zhang A."/>
            <person name="Moore M.J."/>
            <person name="Landis J.B."/>
            <person name="Lin N."/>
            <person name="Zhang H."/>
            <person name="Zhang X."/>
            <person name="Huang J."/>
            <person name="Zhang X."/>
            <person name="Sun H."/>
            <person name="Wang H."/>
        </authorList>
    </citation>
    <scope>NUCLEOTIDE SEQUENCE [LARGE SCALE GENOMIC DNA]</scope>
    <source>
        <strain evidence="2">TB1705</strain>
        <tissue evidence="2">Leaf</tissue>
    </source>
</reference>
<gene>
    <name evidence="2" type="ORF">GIB67_009584</name>
</gene>
<evidence type="ECO:0000313" key="3">
    <source>
        <dbReference type="Proteomes" id="UP000541444"/>
    </source>
</evidence>
<sequence length="272" mass="30699">MLELSGNGELRGLSPIIGYYERMRGLYPIVGRVKRLNSYHCFDALSWYQLKHLKEEVPGEKGYVSGGELHQHVKMENGGLVLIQKCLERVAWFSMTNGDFCSEKVGGTDEVVDSGCEGYEAFIAGATDMALRMENKLLKKNPQDDSAFVILANVYASAGKWEAVAKLVELMVEIENLGYNPVPEAMLHEVDVVEKTESLWYHSEKLAVAFGVVSGATPPGKVLRIVKILIICRDCHETFKYMCRLIDRVIVVRDVNRYHRFEHGHCTCGDHW</sequence>